<reference evidence="2" key="1">
    <citation type="journal article" date="2023" name="Genome Biol. Evol.">
        <title>Long-read-based Genome Assembly of Drosophila gunungcola Reveals Fewer Chemosensory Genes in Flower-breeding Species.</title>
        <authorList>
            <person name="Negi A."/>
            <person name="Liao B.Y."/>
            <person name="Yeh S.D."/>
        </authorList>
    </citation>
    <scope>NUCLEOTIDE SEQUENCE</scope>
    <source>
        <strain evidence="2">Sukarami</strain>
    </source>
</reference>
<dbReference type="EMBL" id="JAMKOV010000163">
    <property type="protein sequence ID" value="KAI8033220.1"/>
    <property type="molecule type" value="Genomic_DNA"/>
</dbReference>
<evidence type="ECO:0000256" key="1">
    <source>
        <dbReference type="SAM" id="MobiDB-lite"/>
    </source>
</evidence>
<gene>
    <name evidence="2" type="ORF">M5D96_014009</name>
</gene>
<proteinExistence type="predicted"/>
<evidence type="ECO:0000313" key="3">
    <source>
        <dbReference type="Proteomes" id="UP001059596"/>
    </source>
</evidence>
<dbReference type="OrthoDB" id="8192965at2759"/>
<comment type="caution">
    <text evidence="2">The sequence shown here is derived from an EMBL/GenBank/DDBJ whole genome shotgun (WGS) entry which is preliminary data.</text>
</comment>
<keyword evidence="3" id="KW-1185">Reference proteome</keyword>
<evidence type="ECO:0000313" key="2">
    <source>
        <dbReference type="EMBL" id="KAI8033220.1"/>
    </source>
</evidence>
<dbReference type="AlphaFoldDB" id="A0A9P9YAA0"/>
<protein>
    <submittedName>
        <fullName evidence="2">Uncharacterized protein</fullName>
    </submittedName>
</protein>
<name>A0A9P9YAA0_9MUSC</name>
<dbReference type="Proteomes" id="UP001059596">
    <property type="component" value="Unassembled WGS sequence"/>
</dbReference>
<sequence>MELSFKFHISFGLCLSSKCQHQLCPKIPRDAHALCPLHDQVGGLGPRPSKNRCCRQSLGDTVVERNGSMSEQPDNNTYEQECQRAELLGLQPPDPQEFERKRQARLEHEMAEQEAAEAVLLEQQDESLGNVGGKLGELNSILSSTQQKLNRFKQTACGSLTNIFARGSSGSVDLSAGVGGSGAPIMAGQEERSPPVQDQPLAKPPPTAEEVRAAKAAKQKRMDSQLDKLDALINQADNAQISMSEQTQQMRRLAK</sequence>
<accession>A0A9P9YAA0</accession>
<feature type="region of interest" description="Disordered" evidence="1">
    <location>
        <begin position="181"/>
        <end position="224"/>
    </location>
</feature>
<organism evidence="2 3">
    <name type="scientific">Drosophila gunungcola</name>
    <name type="common">fruit fly</name>
    <dbReference type="NCBI Taxonomy" id="103775"/>
    <lineage>
        <taxon>Eukaryota</taxon>
        <taxon>Metazoa</taxon>
        <taxon>Ecdysozoa</taxon>
        <taxon>Arthropoda</taxon>
        <taxon>Hexapoda</taxon>
        <taxon>Insecta</taxon>
        <taxon>Pterygota</taxon>
        <taxon>Neoptera</taxon>
        <taxon>Endopterygota</taxon>
        <taxon>Diptera</taxon>
        <taxon>Brachycera</taxon>
        <taxon>Muscomorpha</taxon>
        <taxon>Ephydroidea</taxon>
        <taxon>Drosophilidae</taxon>
        <taxon>Drosophila</taxon>
        <taxon>Sophophora</taxon>
    </lineage>
</organism>